<dbReference type="InterPro" id="IPR052713">
    <property type="entry name" value="FeoA"/>
</dbReference>
<dbReference type="PANTHER" id="PTHR42954">
    <property type="entry name" value="FE(2+) TRANSPORT PROTEIN A"/>
    <property type="match status" value="1"/>
</dbReference>
<dbReference type="AlphaFoldDB" id="A0A7C3CJM4"/>
<evidence type="ECO:0000256" key="1">
    <source>
        <dbReference type="ARBA" id="ARBA00023004"/>
    </source>
</evidence>
<name>A0A7C3CJM4_9BACT</name>
<dbReference type="EMBL" id="DRMH01000025">
    <property type="protein sequence ID" value="HFC97351.1"/>
    <property type="molecule type" value="Genomic_DNA"/>
</dbReference>
<feature type="domain" description="Ferrous iron transporter FeoA-like" evidence="2">
    <location>
        <begin position="1"/>
        <end position="74"/>
    </location>
</feature>
<comment type="caution">
    <text evidence="3">The sequence shown here is derived from an EMBL/GenBank/DDBJ whole genome shotgun (WGS) entry which is preliminary data.</text>
</comment>
<organism evidence="3">
    <name type="scientific">Thermosulfurimonas dismutans</name>
    <dbReference type="NCBI Taxonomy" id="999894"/>
    <lineage>
        <taxon>Bacteria</taxon>
        <taxon>Pseudomonadati</taxon>
        <taxon>Thermodesulfobacteriota</taxon>
        <taxon>Thermodesulfobacteria</taxon>
        <taxon>Thermodesulfobacteriales</taxon>
        <taxon>Thermodesulfobacteriaceae</taxon>
        <taxon>Thermosulfurimonas</taxon>
    </lineage>
</organism>
<evidence type="ECO:0000259" key="2">
    <source>
        <dbReference type="SMART" id="SM00899"/>
    </source>
</evidence>
<dbReference type="InterPro" id="IPR007167">
    <property type="entry name" value="Fe-transptr_FeoA-like"/>
</dbReference>
<accession>A0A7C3CJM4</accession>
<evidence type="ECO:0000313" key="3">
    <source>
        <dbReference type="EMBL" id="HFC97351.1"/>
    </source>
</evidence>
<dbReference type="InterPro" id="IPR038157">
    <property type="entry name" value="FeoA_core_dom"/>
</dbReference>
<dbReference type="GO" id="GO:0046914">
    <property type="term" value="F:transition metal ion binding"/>
    <property type="evidence" value="ECO:0007669"/>
    <property type="project" value="InterPro"/>
</dbReference>
<dbReference type="Gene3D" id="2.30.30.90">
    <property type="match status" value="1"/>
</dbReference>
<sequence length="76" mass="8587">MRLSEIKPGTKVKIVRMAEAPPVLKRRLLDMGVLSGEPLLVERMAPLGDPIEIKIKGYRLSLRREEAEKILVEVIP</sequence>
<dbReference type="InterPro" id="IPR008988">
    <property type="entry name" value="Transcriptional_repressor_C"/>
</dbReference>
<dbReference type="PANTHER" id="PTHR42954:SF2">
    <property type="entry name" value="FE(2+) TRANSPORT PROTEIN A"/>
    <property type="match status" value="1"/>
</dbReference>
<dbReference type="SUPFAM" id="SSF50037">
    <property type="entry name" value="C-terminal domain of transcriptional repressors"/>
    <property type="match status" value="1"/>
</dbReference>
<protein>
    <submittedName>
        <fullName evidence="3">Ferrous iron transport protein A</fullName>
    </submittedName>
</protein>
<dbReference type="Pfam" id="PF04023">
    <property type="entry name" value="FeoA"/>
    <property type="match status" value="1"/>
</dbReference>
<gene>
    <name evidence="3" type="ORF">ENJ40_02675</name>
</gene>
<keyword evidence="1" id="KW-0408">Iron</keyword>
<proteinExistence type="predicted"/>
<dbReference type="SMART" id="SM00899">
    <property type="entry name" value="FeoA"/>
    <property type="match status" value="1"/>
</dbReference>
<reference evidence="3" key="1">
    <citation type="journal article" date="2020" name="mSystems">
        <title>Genome- and Community-Level Interaction Insights into Carbon Utilization and Element Cycling Functions of Hydrothermarchaeota in Hydrothermal Sediment.</title>
        <authorList>
            <person name="Zhou Z."/>
            <person name="Liu Y."/>
            <person name="Xu W."/>
            <person name="Pan J."/>
            <person name="Luo Z.H."/>
            <person name="Li M."/>
        </authorList>
    </citation>
    <scope>NUCLEOTIDE SEQUENCE [LARGE SCALE GENOMIC DNA]</scope>
    <source>
        <strain evidence="3">HyVt-483</strain>
    </source>
</reference>
<dbReference type="Proteomes" id="UP000886043">
    <property type="component" value="Unassembled WGS sequence"/>
</dbReference>